<evidence type="ECO:0000256" key="1">
    <source>
        <dbReference type="SAM" id="MobiDB-lite"/>
    </source>
</evidence>
<proteinExistence type="predicted"/>
<reference evidence="2 3" key="1">
    <citation type="journal article" date="2023" name="Plants (Basel)">
        <title>Bridging the Gap: Combining Genomics and Transcriptomics Approaches to Understand Stylosanthes scabra, an Orphan Legume from the Brazilian Caatinga.</title>
        <authorList>
            <person name="Ferreira-Neto J.R.C."/>
            <person name="da Silva M.D."/>
            <person name="Binneck E."/>
            <person name="de Melo N.F."/>
            <person name="da Silva R.H."/>
            <person name="de Melo A.L.T.M."/>
            <person name="Pandolfi V."/>
            <person name="Bustamante F.O."/>
            <person name="Brasileiro-Vidal A.C."/>
            <person name="Benko-Iseppon A.M."/>
        </authorList>
    </citation>
    <scope>NUCLEOTIDE SEQUENCE [LARGE SCALE GENOMIC DNA]</scope>
    <source>
        <tissue evidence="2">Leaves</tissue>
    </source>
</reference>
<gene>
    <name evidence="2" type="ORF">PIB30_054781</name>
</gene>
<feature type="compositionally biased region" description="Low complexity" evidence="1">
    <location>
        <begin position="90"/>
        <end position="102"/>
    </location>
</feature>
<feature type="compositionally biased region" description="Polar residues" evidence="1">
    <location>
        <begin position="79"/>
        <end position="89"/>
    </location>
</feature>
<accession>A0ABU6RJ00</accession>
<feature type="region of interest" description="Disordered" evidence="1">
    <location>
        <begin position="79"/>
        <end position="109"/>
    </location>
</feature>
<evidence type="ECO:0000313" key="2">
    <source>
        <dbReference type="EMBL" id="MED6123987.1"/>
    </source>
</evidence>
<organism evidence="2 3">
    <name type="scientific">Stylosanthes scabra</name>
    <dbReference type="NCBI Taxonomy" id="79078"/>
    <lineage>
        <taxon>Eukaryota</taxon>
        <taxon>Viridiplantae</taxon>
        <taxon>Streptophyta</taxon>
        <taxon>Embryophyta</taxon>
        <taxon>Tracheophyta</taxon>
        <taxon>Spermatophyta</taxon>
        <taxon>Magnoliopsida</taxon>
        <taxon>eudicotyledons</taxon>
        <taxon>Gunneridae</taxon>
        <taxon>Pentapetalae</taxon>
        <taxon>rosids</taxon>
        <taxon>fabids</taxon>
        <taxon>Fabales</taxon>
        <taxon>Fabaceae</taxon>
        <taxon>Papilionoideae</taxon>
        <taxon>50 kb inversion clade</taxon>
        <taxon>dalbergioids sensu lato</taxon>
        <taxon>Dalbergieae</taxon>
        <taxon>Pterocarpus clade</taxon>
        <taxon>Stylosanthes</taxon>
    </lineage>
</organism>
<evidence type="ECO:0000313" key="3">
    <source>
        <dbReference type="Proteomes" id="UP001341840"/>
    </source>
</evidence>
<comment type="caution">
    <text evidence="2">The sequence shown here is derived from an EMBL/GenBank/DDBJ whole genome shotgun (WGS) entry which is preliminary data.</text>
</comment>
<sequence>MAMRTHRLLWCVRIGFGFGLQAFLCDLLVPRTLFSHFRSELCLLKPETPEHGSQRTFPLGQGKCQSLWTSNMSLTQARGTESPISRQFLSHSTSHSCSPCTSDNKKNRTDVREKLLNEAS</sequence>
<name>A0ABU6RJ00_9FABA</name>
<dbReference type="EMBL" id="JASCZI010030629">
    <property type="protein sequence ID" value="MED6123987.1"/>
    <property type="molecule type" value="Genomic_DNA"/>
</dbReference>
<keyword evidence="3" id="KW-1185">Reference proteome</keyword>
<protein>
    <recommendedName>
        <fullName evidence="4">Secreted protein</fullName>
    </recommendedName>
</protein>
<evidence type="ECO:0008006" key="4">
    <source>
        <dbReference type="Google" id="ProtNLM"/>
    </source>
</evidence>
<dbReference type="Proteomes" id="UP001341840">
    <property type="component" value="Unassembled WGS sequence"/>
</dbReference>